<reference evidence="7" key="1">
    <citation type="submission" date="2023-01" db="EMBL/GenBank/DDBJ databases">
        <title>Key to firefly adult light organ development and bioluminescence: homeobox transcription factors regulate luciferase expression and transportation to peroxisome.</title>
        <authorList>
            <person name="Fu X."/>
        </authorList>
    </citation>
    <scope>NUCLEOTIDE SEQUENCE [LARGE SCALE GENOMIC DNA]</scope>
</reference>
<dbReference type="GO" id="GO:0008270">
    <property type="term" value="F:zinc ion binding"/>
    <property type="evidence" value="ECO:0007669"/>
    <property type="project" value="UniProtKB-KW"/>
</dbReference>
<keyword evidence="7" id="KW-1185">Reference proteome</keyword>
<dbReference type="Pfam" id="PF13920">
    <property type="entry name" value="zf-C3HC4_3"/>
    <property type="match status" value="1"/>
</dbReference>
<feature type="domain" description="RING-type" evidence="5">
    <location>
        <begin position="235"/>
        <end position="291"/>
    </location>
</feature>
<evidence type="ECO:0000313" key="7">
    <source>
        <dbReference type="Proteomes" id="UP001353858"/>
    </source>
</evidence>
<dbReference type="InterPro" id="IPR013083">
    <property type="entry name" value="Znf_RING/FYVE/PHD"/>
</dbReference>
<sequence length="303" mass="34568">MSEFLKQNKDGKRALKLLMAIPFLPPNFILTGVAHIRTFLAQKNLTENFATLLSYHRSQWLNKVGIDSLSVYKRVRRTNNDSESFHATLLRIIRVRGPNVWEFTERLQEITASTASEIQAFVDEGLQIRSIRKRKYRLNDARIKRAIEEFDANSDVGRLLNAVQYSVERIFQSAFSGEEDIENHEEDEEFVLVPLSSDVPQTFSIDNSDSNEEEAAVEDEIPPSNQDEPREAAVCMICQTDAPTTVLLPCKHFGLCDECCFTRQNLNGIPASEENIAYDRAVDHSICPIDRVKVEQYVRVVLT</sequence>
<evidence type="ECO:0000259" key="5">
    <source>
        <dbReference type="PROSITE" id="PS50089"/>
    </source>
</evidence>
<evidence type="ECO:0000256" key="1">
    <source>
        <dbReference type="ARBA" id="ARBA00022771"/>
    </source>
</evidence>
<dbReference type="InterPro" id="IPR001841">
    <property type="entry name" value="Znf_RING"/>
</dbReference>
<evidence type="ECO:0000256" key="4">
    <source>
        <dbReference type="SAM" id="MobiDB-lite"/>
    </source>
</evidence>
<gene>
    <name evidence="6" type="ORF">RN001_005795</name>
</gene>
<evidence type="ECO:0000256" key="2">
    <source>
        <dbReference type="ARBA" id="ARBA00022833"/>
    </source>
</evidence>
<accession>A0AAN7PHI8</accession>
<dbReference type="Proteomes" id="UP001353858">
    <property type="component" value="Unassembled WGS sequence"/>
</dbReference>
<keyword evidence="2" id="KW-0862">Zinc</keyword>
<dbReference type="Gene3D" id="3.30.40.10">
    <property type="entry name" value="Zinc/RING finger domain, C3HC4 (zinc finger)"/>
    <property type="match status" value="1"/>
</dbReference>
<dbReference type="SUPFAM" id="SSF57850">
    <property type="entry name" value="RING/U-box"/>
    <property type="match status" value="1"/>
</dbReference>
<dbReference type="PROSITE" id="PS50089">
    <property type="entry name" value="ZF_RING_2"/>
    <property type="match status" value="1"/>
</dbReference>
<feature type="region of interest" description="Disordered" evidence="4">
    <location>
        <begin position="205"/>
        <end position="227"/>
    </location>
</feature>
<evidence type="ECO:0000313" key="6">
    <source>
        <dbReference type="EMBL" id="KAK4882476.1"/>
    </source>
</evidence>
<dbReference type="AlphaFoldDB" id="A0AAN7PHI8"/>
<protein>
    <recommendedName>
        <fullName evidence="5">RING-type domain-containing protein</fullName>
    </recommendedName>
</protein>
<organism evidence="6 7">
    <name type="scientific">Aquatica leii</name>
    <dbReference type="NCBI Taxonomy" id="1421715"/>
    <lineage>
        <taxon>Eukaryota</taxon>
        <taxon>Metazoa</taxon>
        <taxon>Ecdysozoa</taxon>
        <taxon>Arthropoda</taxon>
        <taxon>Hexapoda</taxon>
        <taxon>Insecta</taxon>
        <taxon>Pterygota</taxon>
        <taxon>Neoptera</taxon>
        <taxon>Endopterygota</taxon>
        <taxon>Coleoptera</taxon>
        <taxon>Polyphaga</taxon>
        <taxon>Elateriformia</taxon>
        <taxon>Elateroidea</taxon>
        <taxon>Lampyridae</taxon>
        <taxon>Luciolinae</taxon>
        <taxon>Aquatica</taxon>
    </lineage>
</organism>
<name>A0AAN7PHI8_9COLE</name>
<proteinExistence type="predicted"/>
<dbReference type="SMART" id="SM00184">
    <property type="entry name" value="RING"/>
    <property type="match status" value="1"/>
</dbReference>
<keyword evidence="1 3" id="KW-0863">Zinc-finger</keyword>
<dbReference type="EMBL" id="JARPUR010000002">
    <property type="protein sequence ID" value="KAK4882476.1"/>
    <property type="molecule type" value="Genomic_DNA"/>
</dbReference>
<comment type="caution">
    <text evidence="6">The sequence shown here is derived from an EMBL/GenBank/DDBJ whole genome shotgun (WGS) entry which is preliminary data.</text>
</comment>
<feature type="compositionally biased region" description="Acidic residues" evidence="4">
    <location>
        <begin position="209"/>
        <end position="221"/>
    </location>
</feature>
<keyword evidence="1 3" id="KW-0479">Metal-binding</keyword>
<evidence type="ECO:0000256" key="3">
    <source>
        <dbReference type="PROSITE-ProRule" id="PRU00175"/>
    </source>
</evidence>